<evidence type="ECO:0000256" key="1">
    <source>
        <dbReference type="ARBA" id="ARBA00004651"/>
    </source>
</evidence>
<dbReference type="GO" id="GO:0005886">
    <property type="term" value="C:plasma membrane"/>
    <property type="evidence" value="ECO:0007669"/>
    <property type="project" value="UniProtKB-SubCell"/>
</dbReference>
<dbReference type="Pfam" id="PF01810">
    <property type="entry name" value="LysE"/>
    <property type="match status" value="1"/>
</dbReference>
<keyword evidence="4 6" id="KW-1133">Transmembrane helix</keyword>
<dbReference type="Proteomes" id="UP000822331">
    <property type="component" value="Unassembled WGS sequence"/>
</dbReference>
<evidence type="ECO:0000256" key="2">
    <source>
        <dbReference type="ARBA" id="ARBA00022475"/>
    </source>
</evidence>
<dbReference type="AlphaFoldDB" id="A0AAE7UMD7"/>
<evidence type="ECO:0000313" key="10">
    <source>
        <dbReference type="Proteomes" id="UP000822331"/>
    </source>
</evidence>
<keyword evidence="10" id="KW-1185">Reference proteome</keyword>
<feature type="transmembrane region" description="Helical" evidence="6">
    <location>
        <begin position="192"/>
        <end position="210"/>
    </location>
</feature>
<feature type="transmembrane region" description="Helical" evidence="6">
    <location>
        <begin position="12"/>
        <end position="33"/>
    </location>
</feature>
<dbReference type="GO" id="GO:0015171">
    <property type="term" value="F:amino acid transmembrane transporter activity"/>
    <property type="evidence" value="ECO:0007669"/>
    <property type="project" value="TreeGrafter"/>
</dbReference>
<feature type="transmembrane region" description="Helical" evidence="6">
    <location>
        <begin position="45"/>
        <end position="67"/>
    </location>
</feature>
<dbReference type="PANTHER" id="PTHR30086:SF21">
    <property type="entry name" value="TRANSPORT PROTEIN"/>
    <property type="match status" value="1"/>
</dbReference>
<reference evidence="7 10" key="1">
    <citation type="journal article" date="2020" name="Science">
        <title>Unexpected conservation and global transmission of agrobacterial virulence plasmids.</title>
        <authorList>
            <person name="Weisberg A.J."/>
            <person name="Davis E.W. 2nd"/>
            <person name="Tabima J."/>
            <person name="Belcher M.S."/>
            <person name="Miller M."/>
            <person name="Kuo C.H."/>
            <person name="Loper J.E."/>
            <person name="Grunwald N.J."/>
            <person name="Putnam M.L."/>
            <person name="Chang J.H."/>
        </authorList>
    </citation>
    <scope>NUCLEOTIDE SEQUENCE [LARGE SCALE GENOMIC DNA]</scope>
    <source>
        <strain evidence="7 10">A19/93</strain>
    </source>
</reference>
<evidence type="ECO:0000313" key="7">
    <source>
        <dbReference type="EMBL" id="NTF38852.1"/>
    </source>
</evidence>
<evidence type="ECO:0000256" key="3">
    <source>
        <dbReference type="ARBA" id="ARBA00022692"/>
    </source>
</evidence>
<gene>
    <name evidence="7" type="ORF">G6L72_19325</name>
    <name evidence="8" type="ORF">G6M88_05180</name>
</gene>
<dbReference type="KEGG" id="arui:G6M88_05180"/>
<evidence type="ECO:0000256" key="6">
    <source>
        <dbReference type="SAM" id="Phobius"/>
    </source>
</evidence>
<organism evidence="8 9">
    <name type="scientific">Agrobacterium rubi</name>
    <dbReference type="NCBI Taxonomy" id="28099"/>
    <lineage>
        <taxon>Bacteria</taxon>
        <taxon>Pseudomonadati</taxon>
        <taxon>Pseudomonadota</taxon>
        <taxon>Alphaproteobacteria</taxon>
        <taxon>Hyphomicrobiales</taxon>
        <taxon>Rhizobiaceae</taxon>
        <taxon>Rhizobium/Agrobacterium group</taxon>
        <taxon>Agrobacterium</taxon>
    </lineage>
</organism>
<evidence type="ECO:0000313" key="9">
    <source>
        <dbReference type="Proteomes" id="UP000663912"/>
    </source>
</evidence>
<comment type="subcellular location">
    <subcellularLocation>
        <location evidence="1">Cell membrane</location>
        <topology evidence="1">Multi-pass membrane protein</topology>
    </subcellularLocation>
</comment>
<keyword evidence="3 6" id="KW-0812">Transmembrane</keyword>
<keyword evidence="2" id="KW-1003">Cell membrane</keyword>
<dbReference type="PANTHER" id="PTHR30086">
    <property type="entry name" value="ARGININE EXPORTER PROTEIN ARGO"/>
    <property type="match status" value="1"/>
</dbReference>
<dbReference type="Proteomes" id="UP000663912">
    <property type="component" value="Chromosome 1"/>
</dbReference>
<proteinExistence type="predicted"/>
<keyword evidence="5 6" id="KW-0472">Membrane</keyword>
<evidence type="ECO:0000256" key="5">
    <source>
        <dbReference type="ARBA" id="ARBA00023136"/>
    </source>
</evidence>
<dbReference type="InterPro" id="IPR001123">
    <property type="entry name" value="LeuE-type"/>
</dbReference>
<protein>
    <submittedName>
        <fullName evidence="8">LysE family transporter</fullName>
    </submittedName>
</protein>
<name>A0AAE7UMD7_9HYPH</name>
<dbReference type="EMBL" id="JAAMCP010000011">
    <property type="protein sequence ID" value="NTF38852.1"/>
    <property type="molecule type" value="Genomic_DNA"/>
</dbReference>
<evidence type="ECO:0000313" key="8">
    <source>
        <dbReference type="EMBL" id="QTF99827.1"/>
    </source>
</evidence>
<accession>A0AAE7UMD7</accession>
<feature type="transmembrane region" description="Helical" evidence="6">
    <location>
        <begin position="152"/>
        <end position="172"/>
    </location>
</feature>
<feature type="transmembrane region" description="Helical" evidence="6">
    <location>
        <begin position="73"/>
        <end position="93"/>
    </location>
</feature>
<sequence length="213" mass="22616">MDNFSVYLPGILMAYSAFLLGIASPGPNVLAVIGTSMGVGRGPAMALALGIATGSFCWATLAVLGLTALLSTYASALMVIKIGGGLYLLWLAFKAFKSAASAHGIETEERSGGRRTSWGYWLQGVTVQMTNPKAALTWIAIMSLGLQNDAPGWVGLVIVAGTTILSILIHLLYAIAFSTPVMMKFYLRSRRVIQAMLGTFFAFAGVRLLTARM</sequence>
<dbReference type="EMBL" id="CP049206">
    <property type="protein sequence ID" value="QTF99827.1"/>
    <property type="molecule type" value="Genomic_DNA"/>
</dbReference>
<reference evidence="8" key="2">
    <citation type="submission" date="2020-02" db="EMBL/GenBank/DDBJ databases">
        <title>Unexpected conservation and global transmission of agrobacterial virulence plasmids.</title>
        <authorList>
            <person name="Weisberg A.J."/>
            <person name="Davis E.W. II"/>
            <person name="Tabima J.R."/>
            <person name="Belcher M.S."/>
            <person name="Miller M."/>
            <person name="Kuo C.-H."/>
            <person name="Loper J.E."/>
            <person name="Grunwald N.J."/>
            <person name="Putnam M.L."/>
            <person name="Chang J.H."/>
        </authorList>
    </citation>
    <scope>NUCLEOTIDE SEQUENCE</scope>
    <source>
        <strain evidence="8">W2/73</strain>
    </source>
</reference>
<evidence type="ECO:0000256" key="4">
    <source>
        <dbReference type="ARBA" id="ARBA00022989"/>
    </source>
</evidence>